<feature type="region of interest" description="Disordered" evidence="4">
    <location>
        <begin position="685"/>
        <end position="741"/>
    </location>
</feature>
<dbReference type="Gene3D" id="3.30.40.10">
    <property type="entry name" value="Zinc/RING finger domain, C3HC4 (zinc finger)"/>
    <property type="match status" value="1"/>
</dbReference>
<evidence type="ECO:0000256" key="1">
    <source>
        <dbReference type="ARBA" id="ARBA00022723"/>
    </source>
</evidence>
<feature type="region of interest" description="Disordered" evidence="4">
    <location>
        <begin position="351"/>
        <end position="465"/>
    </location>
</feature>
<dbReference type="Proteomes" id="UP000799302">
    <property type="component" value="Unassembled WGS sequence"/>
</dbReference>
<feature type="compositionally biased region" description="Basic residues" evidence="4">
    <location>
        <begin position="385"/>
        <end position="394"/>
    </location>
</feature>
<dbReference type="GO" id="GO:0008270">
    <property type="term" value="F:zinc ion binding"/>
    <property type="evidence" value="ECO:0007669"/>
    <property type="project" value="UniProtKB-KW"/>
</dbReference>
<feature type="compositionally biased region" description="Low complexity" evidence="4">
    <location>
        <begin position="70"/>
        <end position="84"/>
    </location>
</feature>
<feature type="compositionally biased region" description="Polar residues" evidence="4">
    <location>
        <begin position="101"/>
        <end position="111"/>
    </location>
</feature>
<feature type="compositionally biased region" description="Polar residues" evidence="4">
    <location>
        <begin position="351"/>
        <end position="363"/>
    </location>
</feature>
<name>A0A6A6UUQ9_9PEZI</name>
<accession>A0A6A6UUQ9</accession>
<dbReference type="InterPro" id="IPR001965">
    <property type="entry name" value="Znf_PHD"/>
</dbReference>
<evidence type="ECO:0000259" key="6">
    <source>
        <dbReference type="SMART" id="SM00249"/>
    </source>
</evidence>
<reference evidence="7" key="1">
    <citation type="journal article" date="2020" name="Stud. Mycol.">
        <title>101 Dothideomycetes genomes: a test case for predicting lifestyles and emergence of pathogens.</title>
        <authorList>
            <person name="Haridas S."/>
            <person name="Albert R."/>
            <person name="Binder M."/>
            <person name="Bloem J."/>
            <person name="Labutti K."/>
            <person name="Salamov A."/>
            <person name="Andreopoulos B."/>
            <person name="Baker S."/>
            <person name="Barry K."/>
            <person name="Bills G."/>
            <person name="Bluhm B."/>
            <person name="Cannon C."/>
            <person name="Castanera R."/>
            <person name="Culley D."/>
            <person name="Daum C."/>
            <person name="Ezra D."/>
            <person name="Gonzalez J."/>
            <person name="Henrissat B."/>
            <person name="Kuo A."/>
            <person name="Liang C."/>
            <person name="Lipzen A."/>
            <person name="Lutzoni F."/>
            <person name="Magnuson J."/>
            <person name="Mondo S."/>
            <person name="Nolan M."/>
            <person name="Ohm R."/>
            <person name="Pangilinan J."/>
            <person name="Park H.-J."/>
            <person name="Ramirez L."/>
            <person name="Alfaro M."/>
            <person name="Sun H."/>
            <person name="Tritt A."/>
            <person name="Yoshinaga Y."/>
            <person name="Zwiers L.-H."/>
            <person name="Turgeon B."/>
            <person name="Goodwin S."/>
            <person name="Spatafora J."/>
            <person name="Crous P."/>
            <person name="Grigoriev I."/>
        </authorList>
    </citation>
    <scope>NUCLEOTIDE SEQUENCE</scope>
    <source>
        <strain evidence="7">CBS 115976</strain>
    </source>
</reference>
<feature type="compositionally biased region" description="Basic and acidic residues" evidence="4">
    <location>
        <begin position="400"/>
        <end position="424"/>
    </location>
</feature>
<dbReference type="SMART" id="SM00249">
    <property type="entry name" value="PHD"/>
    <property type="match status" value="1"/>
</dbReference>
<feature type="region of interest" description="Disordered" evidence="4">
    <location>
        <begin position="1"/>
        <end position="111"/>
    </location>
</feature>
<evidence type="ECO:0000256" key="5">
    <source>
        <dbReference type="SAM" id="Phobius"/>
    </source>
</evidence>
<dbReference type="InterPro" id="IPR013083">
    <property type="entry name" value="Znf_RING/FYVE/PHD"/>
</dbReference>
<evidence type="ECO:0000256" key="4">
    <source>
        <dbReference type="SAM" id="MobiDB-lite"/>
    </source>
</evidence>
<keyword evidence="8" id="KW-1185">Reference proteome</keyword>
<dbReference type="SUPFAM" id="SSF57903">
    <property type="entry name" value="FYVE/PHD zinc finger"/>
    <property type="match status" value="1"/>
</dbReference>
<feature type="compositionally biased region" description="Polar residues" evidence="4">
    <location>
        <begin position="39"/>
        <end position="54"/>
    </location>
</feature>
<sequence>MGSNQKTRARRQAKRAQAAATVTLGAKGLPVETRAESPVPSQSAENHSSDSASINPYARNKKTKKINTQPAKASKPAAKLSLSSTNIDWADDIEDEEVPQKSLQKSITPELTWRSNKAPQVQVSPKAIKSQETPLPIHHEQTCYSNITHLNPAFMPDAMRVQYEAQVREASYEPPKPDSLSKLVRQHQEEAEKHDPYYRADLDSELCAACDGQQWGKLVFVQCQKCERAFHKGLHCAGMKTRTLLELAVEPLKAWTCDDCRGAKPLKAFKYQDNLLKKALVRNDGVKAAASADAELSSDINAVVDTPNTDNPTVDTPEIDKCVVDPAPVVNNEAVSAQPIAINTPVEEVSSTLPVSESPAQNDEISQEVSLESVSEEWSKAVSKSSKKRTKRQQKQASKATKEVEDDMTKNEVRQDKEKQKEPEAPSSPATEQVVEEPMTVEEAQIADKPQASGEPEVIGETEDVEASIAAHVSQVVEGSQAVKETSNDQKAAELEADVRAYIKKTSWDFESLEKERLERVKAEKQAVIEAWKMKRAARLAKEAAEKVVESVTVGEATTGAESTEALTEKTAYTEYNDNGEMGVSEEDVVASIEHDYEDDCVPDLVSLEVSLDDSDHEPVVLIEDEPMPDADAPDLEFSKVESPIVETPAVDAPIVDAPLMDAPMADAPVVETPIANFSYDGSPLSSNVESLGSSSSEGPDSSVTAYDDSNEPMDVESTEAPEPSVESKIVSNKPIDSASQEPELIVENGASLSNTVESSDVKLPEPLVEPGADSNETLLSTTFVEQSNIELYTDLPNSTDASLDDPAAQIPSTLEAIDVSPELADDQGKLFEHIAQGQLHISHKLTIAQFEPSSRVTIKTPVMEPDTQAQLDKPQKQQITDLAEEPSSTTAKKEAEVKLFQVAFPEDNQLPCDSSDKDSTSSSSKLSTPENHMVKKTVGRKSFPKEASKTERSDMKQEPDRRNVLWAVGGAALIVAVGVALWKSPRNIPKAVANYFSS</sequence>
<proteinExistence type="predicted"/>
<feature type="region of interest" description="Disordered" evidence="4">
    <location>
        <begin position="863"/>
        <end position="893"/>
    </location>
</feature>
<feature type="domain" description="Zinc finger PHD-type" evidence="6">
    <location>
        <begin position="206"/>
        <end position="261"/>
    </location>
</feature>
<evidence type="ECO:0000256" key="2">
    <source>
        <dbReference type="ARBA" id="ARBA00022771"/>
    </source>
</evidence>
<dbReference type="AlphaFoldDB" id="A0A6A6UUQ9"/>
<protein>
    <recommendedName>
        <fullName evidence="6">Zinc finger PHD-type domain-containing protein</fullName>
    </recommendedName>
</protein>
<dbReference type="InterPro" id="IPR011011">
    <property type="entry name" value="Znf_FYVE_PHD"/>
</dbReference>
<feature type="compositionally biased region" description="Basic and acidic residues" evidence="4">
    <location>
        <begin position="944"/>
        <end position="962"/>
    </location>
</feature>
<keyword evidence="3" id="KW-0862">Zinc</keyword>
<feature type="compositionally biased region" description="Polar residues" evidence="4">
    <location>
        <begin position="877"/>
        <end position="891"/>
    </location>
</feature>
<feature type="compositionally biased region" description="Low complexity" evidence="4">
    <location>
        <begin position="685"/>
        <end position="704"/>
    </location>
</feature>
<feature type="transmembrane region" description="Helical" evidence="5">
    <location>
        <begin position="965"/>
        <end position="983"/>
    </location>
</feature>
<keyword evidence="2" id="KW-0863">Zinc-finger</keyword>
<evidence type="ECO:0000313" key="7">
    <source>
        <dbReference type="EMBL" id="KAF2675203.1"/>
    </source>
</evidence>
<dbReference type="CDD" id="cd15489">
    <property type="entry name" value="PHD_SF"/>
    <property type="match status" value="1"/>
</dbReference>
<keyword evidence="5" id="KW-0472">Membrane</keyword>
<evidence type="ECO:0000313" key="8">
    <source>
        <dbReference type="Proteomes" id="UP000799302"/>
    </source>
</evidence>
<evidence type="ECO:0000256" key="3">
    <source>
        <dbReference type="ARBA" id="ARBA00022833"/>
    </source>
</evidence>
<keyword evidence="5" id="KW-1133">Transmembrane helix</keyword>
<feature type="compositionally biased region" description="Acidic residues" evidence="4">
    <location>
        <begin position="709"/>
        <end position="720"/>
    </location>
</feature>
<keyword evidence="1" id="KW-0479">Metal-binding</keyword>
<feature type="region of interest" description="Disordered" evidence="4">
    <location>
        <begin position="909"/>
        <end position="962"/>
    </location>
</feature>
<keyword evidence="5" id="KW-0812">Transmembrane</keyword>
<dbReference type="EMBL" id="MU004230">
    <property type="protein sequence ID" value="KAF2675203.1"/>
    <property type="molecule type" value="Genomic_DNA"/>
</dbReference>
<gene>
    <name evidence="7" type="ORF">BT63DRAFT_462641</name>
</gene>
<organism evidence="7 8">
    <name type="scientific">Microthyrium microscopicum</name>
    <dbReference type="NCBI Taxonomy" id="703497"/>
    <lineage>
        <taxon>Eukaryota</taxon>
        <taxon>Fungi</taxon>
        <taxon>Dikarya</taxon>
        <taxon>Ascomycota</taxon>
        <taxon>Pezizomycotina</taxon>
        <taxon>Dothideomycetes</taxon>
        <taxon>Dothideomycetes incertae sedis</taxon>
        <taxon>Microthyriales</taxon>
        <taxon>Microthyriaceae</taxon>
        <taxon>Microthyrium</taxon>
    </lineage>
</organism>